<evidence type="ECO:0000313" key="10">
    <source>
        <dbReference type="Proteomes" id="UP000554235"/>
    </source>
</evidence>
<evidence type="ECO:0000256" key="2">
    <source>
        <dbReference type="ARBA" id="ARBA00007581"/>
    </source>
</evidence>
<sequence>MSRSTEDAIAGLQDTVADGRLASAFYRQQQLAKVQSLLIERESDLINALTTDFRVTKKEAFAELFLAVSAIKSYLDQALPRKELDIEYSVSRGQDAVKIRQGVGIAIIQPQSHTLLFSTLSPLCAAIASGNAVLLVMEQKLHTLSQLLRGLLEEALDPGVVEIVSSEPAEIPASIRANQAEDSKSLNSLSFPHKALSVAIVDRTSPFGDAAQFLWKARTAFGGTSPYAPDIIFVNEFAKDEFVEALLKRVSKFPDDHYEILKGRSKESSVVDSGLAKGSRCISSGVWGQVVEITDRHVLASYSKLQERTFRICPYRSLEDVVDTVNGLSSEPNLATFAFGDAKTCKYILQFVEADVGFANTVPTELLVGPAAPRGFPTNLSTRFSLEMFSVPRPQFSQTTQLSSRLDTLLRQATSARDKNELWKSLRPEERGPAKQDVGYFERGVLVGISTIFMPVAVGAGAAVFFVGKALFRRFSKGNRRQSLQPPLKASRSMSLTPVHIFSHGSTMMLGEESQSADYWKRCGDEALSRGIKGVVIMGAHWAASQHDAIEVSANPKPEKSPVAYVHPDKYKNYVLNPDLSGAERCVSQLRASGFNAHPNPDFNWIHDTYLILIRMFPNGCPPTTIISMNAYFDPHYHMRVGLALRPLRAEGYLLIGSGGAVHNLFRNVWDPMILYGDNFAQPTPPEPWALEFRQSVEDAIRGGGGPRLRKAITRLMKHPLYREAHATDDHFMPLCFAAGAAGGKADEGAPAEFGAEDWELTNMCNSQYTIGTWKEVTV</sequence>
<keyword evidence="6" id="KW-0812">Transmembrane</keyword>
<dbReference type="InterPro" id="IPR014436">
    <property type="entry name" value="Extradiol_dOase_DODA"/>
</dbReference>
<comment type="caution">
    <text evidence="9">The sequence shown here is derived from an EMBL/GenBank/DDBJ whole genome shotgun (WGS) entry which is preliminary data.</text>
</comment>
<reference evidence="9 10" key="1">
    <citation type="submission" date="2020-01" db="EMBL/GenBank/DDBJ databases">
        <title>Identification and distribution of gene clusters putatively required for synthesis of sphingolipid metabolism inhibitors in phylogenetically diverse species of the filamentous fungus Fusarium.</title>
        <authorList>
            <person name="Kim H.-S."/>
            <person name="Busman M."/>
            <person name="Brown D.W."/>
            <person name="Divon H."/>
            <person name="Uhlig S."/>
            <person name="Proctor R.H."/>
        </authorList>
    </citation>
    <scope>NUCLEOTIDE SEQUENCE [LARGE SCALE GENOMIC DNA]</scope>
    <source>
        <strain evidence="9 10">NRRL 20459</strain>
    </source>
</reference>
<dbReference type="Pfam" id="PF02900">
    <property type="entry name" value="LigB"/>
    <property type="match status" value="1"/>
</dbReference>
<feature type="domain" description="Aldehyde dehydrogenase" evidence="7">
    <location>
        <begin position="19"/>
        <end position="175"/>
    </location>
</feature>
<evidence type="ECO:0000259" key="8">
    <source>
        <dbReference type="Pfam" id="PF02900"/>
    </source>
</evidence>
<accession>A0A8H4PHA0</accession>
<proteinExistence type="inferred from homology"/>
<dbReference type="PANTHER" id="PTHR30096:SF1">
    <property type="entry name" value="AROMATIC RING-OPENING DIOXYGENASE FAMILY PROTEIN (AFU_ORTHOLOGUE AFUA_7G00640)"/>
    <property type="match status" value="1"/>
</dbReference>
<dbReference type="InterPro" id="IPR016161">
    <property type="entry name" value="Ald_DH/histidinol_DH"/>
</dbReference>
<evidence type="ECO:0000256" key="1">
    <source>
        <dbReference type="ARBA" id="ARBA00001947"/>
    </source>
</evidence>
<dbReference type="CDD" id="cd07363">
    <property type="entry name" value="45_DOPA_Dioxygenase"/>
    <property type="match status" value="1"/>
</dbReference>
<dbReference type="AlphaFoldDB" id="A0A8H4PHA0"/>
<name>A0A8H4PHA0_9HYPO</name>
<dbReference type="SUPFAM" id="SSF53720">
    <property type="entry name" value="ALDH-like"/>
    <property type="match status" value="1"/>
</dbReference>
<dbReference type="InterPro" id="IPR016162">
    <property type="entry name" value="Ald_DH_N"/>
</dbReference>
<evidence type="ECO:0000256" key="4">
    <source>
        <dbReference type="ARBA" id="ARBA00022833"/>
    </source>
</evidence>
<evidence type="ECO:0000313" key="9">
    <source>
        <dbReference type="EMBL" id="KAF4469801.1"/>
    </source>
</evidence>
<dbReference type="EMBL" id="JAADYS010000430">
    <property type="protein sequence ID" value="KAF4469801.1"/>
    <property type="molecule type" value="Genomic_DNA"/>
</dbReference>
<dbReference type="OrthoDB" id="7396853at2759"/>
<comment type="cofactor">
    <cofactor evidence="1">
        <name>Zn(2+)</name>
        <dbReference type="ChEBI" id="CHEBI:29105"/>
    </cofactor>
</comment>
<evidence type="ECO:0000259" key="7">
    <source>
        <dbReference type="Pfam" id="PF00171"/>
    </source>
</evidence>
<dbReference type="Gene3D" id="3.40.605.10">
    <property type="entry name" value="Aldehyde Dehydrogenase, Chain A, domain 1"/>
    <property type="match status" value="1"/>
</dbReference>
<evidence type="ECO:0000256" key="5">
    <source>
        <dbReference type="ARBA" id="ARBA00023002"/>
    </source>
</evidence>
<gene>
    <name evidence="9" type="ORF">FALBO_3307</name>
</gene>
<dbReference type="GO" id="GO:0008198">
    <property type="term" value="F:ferrous iron binding"/>
    <property type="evidence" value="ECO:0007669"/>
    <property type="project" value="InterPro"/>
</dbReference>
<keyword evidence="6" id="KW-1133">Transmembrane helix</keyword>
<dbReference type="PANTHER" id="PTHR30096">
    <property type="entry name" value="4,5-DOPA DIOXYGENASE EXTRADIOL-LIKE PROTEIN"/>
    <property type="match status" value="1"/>
</dbReference>
<dbReference type="Gene3D" id="3.40.830.10">
    <property type="entry name" value="LigB-like"/>
    <property type="match status" value="1"/>
</dbReference>
<organism evidence="9 10">
    <name type="scientific">Fusarium albosuccineum</name>
    <dbReference type="NCBI Taxonomy" id="1237068"/>
    <lineage>
        <taxon>Eukaryota</taxon>
        <taxon>Fungi</taxon>
        <taxon>Dikarya</taxon>
        <taxon>Ascomycota</taxon>
        <taxon>Pezizomycotina</taxon>
        <taxon>Sordariomycetes</taxon>
        <taxon>Hypocreomycetidae</taxon>
        <taxon>Hypocreales</taxon>
        <taxon>Nectriaceae</taxon>
        <taxon>Fusarium</taxon>
        <taxon>Fusarium decemcellulare species complex</taxon>
    </lineage>
</organism>
<dbReference type="GO" id="GO:0008270">
    <property type="term" value="F:zinc ion binding"/>
    <property type="evidence" value="ECO:0007669"/>
    <property type="project" value="InterPro"/>
</dbReference>
<dbReference type="InterPro" id="IPR015590">
    <property type="entry name" value="Aldehyde_DH_dom"/>
</dbReference>
<protein>
    <submittedName>
        <fullName evidence="9">Aromatic ring-opening dioxygenase family</fullName>
    </submittedName>
</protein>
<dbReference type="GO" id="GO:0016702">
    <property type="term" value="F:oxidoreductase activity, acting on single donors with incorporation of molecular oxygen, incorporation of two atoms of oxygen"/>
    <property type="evidence" value="ECO:0007669"/>
    <property type="project" value="UniProtKB-ARBA"/>
</dbReference>
<keyword evidence="6" id="KW-0472">Membrane</keyword>
<dbReference type="SUPFAM" id="SSF53213">
    <property type="entry name" value="LigB-like"/>
    <property type="match status" value="1"/>
</dbReference>
<comment type="similarity">
    <text evidence="2">Belongs to the DODA-type extradiol aromatic ring-opening dioxygenase family.</text>
</comment>
<keyword evidence="9" id="KW-0223">Dioxygenase</keyword>
<evidence type="ECO:0000256" key="3">
    <source>
        <dbReference type="ARBA" id="ARBA00022723"/>
    </source>
</evidence>
<keyword evidence="4" id="KW-0862">Zinc</keyword>
<keyword evidence="3" id="KW-0479">Metal-binding</keyword>
<dbReference type="Proteomes" id="UP000554235">
    <property type="component" value="Unassembled WGS sequence"/>
</dbReference>
<keyword evidence="10" id="KW-1185">Reference proteome</keyword>
<dbReference type="InterPro" id="IPR004183">
    <property type="entry name" value="Xdiol_dOase_suB"/>
</dbReference>
<feature type="domain" description="Extradiol ring-cleavage dioxygenase class III enzyme subunit B" evidence="8">
    <location>
        <begin position="500"/>
        <end position="769"/>
    </location>
</feature>
<evidence type="ECO:0000256" key="6">
    <source>
        <dbReference type="SAM" id="Phobius"/>
    </source>
</evidence>
<dbReference type="Pfam" id="PF00171">
    <property type="entry name" value="Aldedh"/>
    <property type="match status" value="1"/>
</dbReference>
<keyword evidence="5" id="KW-0560">Oxidoreductase</keyword>
<feature type="transmembrane region" description="Helical" evidence="6">
    <location>
        <begin position="452"/>
        <end position="472"/>
    </location>
</feature>